<evidence type="ECO:0000256" key="1">
    <source>
        <dbReference type="ARBA" id="ARBA00001946"/>
    </source>
</evidence>
<dbReference type="Proteomes" id="UP001321249">
    <property type="component" value="Unassembled WGS sequence"/>
</dbReference>
<organism evidence="4 5">
    <name type="scientific">Candidatus Lucifugimonas marina</name>
    <dbReference type="NCBI Taxonomy" id="3038979"/>
    <lineage>
        <taxon>Bacteria</taxon>
        <taxon>Bacillati</taxon>
        <taxon>Chloroflexota</taxon>
        <taxon>Dehalococcoidia</taxon>
        <taxon>SAR202 cluster</taxon>
        <taxon>Candidatus Lucifugimonadales</taxon>
        <taxon>Candidatus Lucifugimonadaceae</taxon>
        <taxon>Candidatus Lucifugimonas</taxon>
    </lineage>
</organism>
<dbReference type="PANTHER" id="PTHR11839:SF18">
    <property type="entry name" value="NUDIX HYDROLASE DOMAIN-CONTAINING PROTEIN"/>
    <property type="match status" value="1"/>
</dbReference>
<protein>
    <submittedName>
        <fullName evidence="4">NUDIX domain-containing protein</fullName>
    </submittedName>
</protein>
<dbReference type="CDD" id="cd03424">
    <property type="entry name" value="NUDIX_ADPRase_Nudt5_UGPPase_Nudt14"/>
    <property type="match status" value="1"/>
</dbReference>
<dbReference type="PANTHER" id="PTHR11839">
    <property type="entry name" value="UDP/ADP-SUGAR PYROPHOSPHATASE"/>
    <property type="match status" value="1"/>
</dbReference>
<dbReference type="SUPFAM" id="SSF55811">
    <property type="entry name" value="Nudix"/>
    <property type="match status" value="1"/>
</dbReference>
<dbReference type="InterPro" id="IPR000086">
    <property type="entry name" value="NUDIX_hydrolase_dom"/>
</dbReference>
<feature type="domain" description="Nudix hydrolase" evidence="3">
    <location>
        <begin position="48"/>
        <end position="182"/>
    </location>
</feature>
<dbReference type="Gene3D" id="3.90.79.10">
    <property type="entry name" value="Nucleoside Triphosphate Pyrophosphohydrolase"/>
    <property type="match status" value="1"/>
</dbReference>
<gene>
    <name evidence="4" type="ORF">GKO46_12075</name>
</gene>
<sequence length="199" mass="22368">MPKEPFSARDWVPDPGVEHLVYETPWLNFYYDDIVHPTGETGKYAWVRSHSNEGAVMVVPVTPSEKFLLIKSYRHPSKQYLWEFPAGVMEPGEEPIESAWRELVEETGITPNSVEMMGSQIPIAGFTGLPFHSLIAKIPEISLEDVVLQGEEGIVDAKLLGRRELLDFLNSEKISDGVTLASVARYLMHQELKVNDTTA</sequence>
<evidence type="ECO:0000259" key="3">
    <source>
        <dbReference type="PROSITE" id="PS51462"/>
    </source>
</evidence>
<dbReference type="PROSITE" id="PS51462">
    <property type="entry name" value="NUDIX"/>
    <property type="match status" value="1"/>
</dbReference>
<evidence type="ECO:0000313" key="5">
    <source>
        <dbReference type="Proteomes" id="UP001321249"/>
    </source>
</evidence>
<evidence type="ECO:0000313" key="4">
    <source>
        <dbReference type="EMBL" id="MDG0867806.1"/>
    </source>
</evidence>
<dbReference type="AlphaFoldDB" id="A0ABD4XT93"/>
<dbReference type="RefSeq" id="WP_342835985.1">
    <property type="nucleotide sequence ID" value="NZ_WMBE01000003.1"/>
</dbReference>
<dbReference type="InterPro" id="IPR020476">
    <property type="entry name" value="Nudix_hydrolase"/>
</dbReference>
<accession>A0ABD4XT93</accession>
<keyword evidence="2" id="KW-0378">Hydrolase</keyword>
<evidence type="ECO:0000256" key="2">
    <source>
        <dbReference type="ARBA" id="ARBA00022801"/>
    </source>
</evidence>
<dbReference type="InterPro" id="IPR015797">
    <property type="entry name" value="NUDIX_hydrolase-like_dom_sf"/>
</dbReference>
<dbReference type="GO" id="GO:0016787">
    <property type="term" value="F:hydrolase activity"/>
    <property type="evidence" value="ECO:0007669"/>
    <property type="project" value="UniProtKB-KW"/>
</dbReference>
<dbReference type="PRINTS" id="PR00502">
    <property type="entry name" value="NUDIXFAMILY"/>
</dbReference>
<name>A0ABD4XT93_9CHLR</name>
<reference evidence="4 5" key="1">
    <citation type="submission" date="2019-11" db="EMBL/GenBank/DDBJ databases">
        <authorList>
            <person name="Cho J.-C."/>
        </authorList>
    </citation>
    <scope>NUCLEOTIDE SEQUENCE [LARGE SCALE GENOMIC DNA]</scope>
    <source>
        <strain evidence="4 5">JH702</strain>
    </source>
</reference>
<proteinExistence type="predicted"/>
<comment type="cofactor">
    <cofactor evidence="1">
        <name>Mg(2+)</name>
        <dbReference type="ChEBI" id="CHEBI:18420"/>
    </cofactor>
</comment>
<dbReference type="EMBL" id="WMBE01000003">
    <property type="protein sequence ID" value="MDG0867806.1"/>
    <property type="molecule type" value="Genomic_DNA"/>
</dbReference>
<comment type="caution">
    <text evidence="4">The sequence shown here is derived from an EMBL/GenBank/DDBJ whole genome shotgun (WGS) entry which is preliminary data.</text>
</comment>
<dbReference type="Pfam" id="PF00293">
    <property type="entry name" value="NUDIX"/>
    <property type="match status" value="1"/>
</dbReference>